<organism evidence="2 3">
    <name type="scientific">Fusarium longipes</name>
    <dbReference type="NCBI Taxonomy" id="694270"/>
    <lineage>
        <taxon>Eukaryota</taxon>
        <taxon>Fungi</taxon>
        <taxon>Dikarya</taxon>
        <taxon>Ascomycota</taxon>
        <taxon>Pezizomycotina</taxon>
        <taxon>Sordariomycetes</taxon>
        <taxon>Hypocreomycetidae</taxon>
        <taxon>Hypocreales</taxon>
        <taxon>Nectriaceae</taxon>
        <taxon>Fusarium</taxon>
    </lineage>
</organism>
<accession>A0A395S2M0</accession>
<proteinExistence type="predicted"/>
<comment type="caution">
    <text evidence="2">The sequence shown here is derived from an EMBL/GenBank/DDBJ whole genome shotgun (WGS) entry which is preliminary data.</text>
</comment>
<evidence type="ECO:0000313" key="2">
    <source>
        <dbReference type="EMBL" id="RGP66611.1"/>
    </source>
</evidence>
<evidence type="ECO:0000313" key="3">
    <source>
        <dbReference type="Proteomes" id="UP000266234"/>
    </source>
</evidence>
<evidence type="ECO:0000256" key="1">
    <source>
        <dbReference type="SAM" id="SignalP"/>
    </source>
</evidence>
<name>A0A395S2M0_9HYPO</name>
<keyword evidence="3" id="KW-1185">Reference proteome</keyword>
<protein>
    <recommendedName>
        <fullName evidence="4">ShKT domain-containing protein</fullName>
    </recommendedName>
</protein>
<dbReference type="EMBL" id="PXOG01000219">
    <property type="protein sequence ID" value="RGP66611.1"/>
    <property type="molecule type" value="Genomic_DNA"/>
</dbReference>
<reference evidence="2 3" key="1">
    <citation type="journal article" date="2018" name="PLoS Pathog.">
        <title>Evolution of structural diversity of trichothecenes, a family of toxins produced by plant pathogenic and entomopathogenic fungi.</title>
        <authorList>
            <person name="Proctor R.H."/>
            <person name="McCormick S.P."/>
            <person name="Kim H.S."/>
            <person name="Cardoza R.E."/>
            <person name="Stanley A.M."/>
            <person name="Lindo L."/>
            <person name="Kelly A."/>
            <person name="Brown D.W."/>
            <person name="Lee T."/>
            <person name="Vaughan M.M."/>
            <person name="Alexander N.J."/>
            <person name="Busman M."/>
            <person name="Gutierrez S."/>
        </authorList>
    </citation>
    <scope>NUCLEOTIDE SEQUENCE [LARGE SCALE GENOMIC DNA]</scope>
    <source>
        <strain evidence="2 3">NRRL 20695</strain>
    </source>
</reference>
<feature type="signal peptide" evidence="1">
    <location>
        <begin position="1"/>
        <end position="18"/>
    </location>
</feature>
<evidence type="ECO:0008006" key="4">
    <source>
        <dbReference type="Google" id="ProtNLM"/>
    </source>
</evidence>
<dbReference type="AlphaFoldDB" id="A0A395S2M0"/>
<dbReference type="Proteomes" id="UP000266234">
    <property type="component" value="Unassembled WGS sequence"/>
</dbReference>
<feature type="chain" id="PRO_5017369058" description="ShKT domain-containing protein" evidence="1">
    <location>
        <begin position="19"/>
        <end position="100"/>
    </location>
</feature>
<sequence>MQFGITALILAFAGQSLGAPTQDENHLQVAGTKLPPGTPVPYPGFLGPPNCDDINEFVRCALRTPFTAAYCSVLPGYSTCLAYCGGCCNGRDDPGCASGI</sequence>
<keyword evidence="1" id="KW-0732">Signal</keyword>
<gene>
    <name evidence="2" type="ORF">FLONG3_8807</name>
</gene>